<dbReference type="SUPFAM" id="SSF81301">
    <property type="entry name" value="Nucleotidyltransferase"/>
    <property type="match status" value="1"/>
</dbReference>
<proteinExistence type="predicted"/>
<gene>
    <name evidence="1" type="ORF">EJ05DRAFT_472186</name>
</gene>
<name>A0A6A6WM28_9PEZI</name>
<dbReference type="GeneID" id="54484189"/>
<dbReference type="Proteomes" id="UP000799437">
    <property type="component" value="Unassembled WGS sequence"/>
</dbReference>
<sequence length="72" mass="8538">MKIVIKQYDSAWAQEFKKHKLSLEWALENVSYLSIEHVGSTSIPRPVRQTGHWRRRHHIKAVVLRRSSYSPL</sequence>
<keyword evidence="2" id="KW-1185">Reference proteome</keyword>
<dbReference type="RefSeq" id="XP_033605721.1">
    <property type="nucleotide sequence ID" value="XM_033743135.1"/>
</dbReference>
<dbReference type="Gene3D" id="3.30.460.10">
    <property type="entry name" value="Beta Polymerase, domain 2"/>
    <property type="match status" value="1"/>
</dbReference>
<protein>
    <recommendedName>
        <fullName evidence="3">GrpB protein</fullName>
    </recommendedName>
</protein>
<dbReference type="Pfam" id="PF04229">
    <property type="entry name" value="GrpB"/>
    <property type="match status" value="1"/>
</dbReference>
<organism evidence="1 2">
    <name type="scientific">Pseudovirgaria hyperparasitica</name>
    <dbReference type="NCBI Taxonomy" id="470096"/>
    <lineage>
        <taxon>Eukaryota</taxon>
        <taxon>Fungi</taxon>
        <taxon>Dikarya</taxon>
        <taxon>Ascomycota</taxon>
        <taxon>Pezizomycotina</taxon>
        <taxon>Dothideomycetes</taxon>
        <taxon>Dothideomycetes incertae sedis</taxon>
        <taxon>Acrospermales</taxon>
        <taxon>Acrospermaceae</taxon>
        <taxon>Pseudovirgaria</taxon>
    </lineage>
</organism>
<dbReference type="AlphaFoldDB" id="A0A6A6WM28"/>
<reference evidence="1" key="1">
    <citation type="journal article" date="2020" name="Stud. Mycol.">
        <title>101 Dothideomycetes genomes: a test case for predicting lifestyles and emergence of pathogens.</title>
        <authorList>
            <person name="Haridas S."/>
            <person name="Albert R."/>
            <person name="Binder M."/>
            <person name="Bloem J."/>
            <person name="Labutti K."/>
            <person name="Salamov A."/>
            <person name="Andreopoulos B."/>
            <person name="Baker S."/>
            <person name="Barry K."/>
            <person name="Bills G."/>
            <person name="Bluhm B."/>
            <person name="Cannon C."/>
            <person name="Castanera R."/>
            <person name="Culley D."/>
            <person name="Daum C."/>
            <person name="Ezra D."/>
            <person name="Gonzalez J."/>
            <person name="Henrissat B."/>
            <person name="Kuo A."/>
            <person name="Liang C."/>
            <person name="Lipzen A."/>
            <person name="Lutzoni F."/>
            <person name="Magnuson J."/>
            <person name="Mondo S."/>
            <person name="Nolan M."/>
            <person name="Ohm R."/>
            <person name="Pangilinan J."/>
            <person name="Park H.-J."/>
            <person name="Ramirez L."/>
            <person name="Alfaro M."/>
            <person name="Sun H."/>
            <person name="Tritt A."/>
            <person name="Yoshinaga Y."/>
            <person name="Zwiers L.-H."/>
            <person name="Turgeon B."/>
            <person name="Goodwin S."/>
            <person name="Spatafora J."/>
            <person name="Crous P."/>
            <person name="Grigoriev I."/>
        </authorList>
    </citation>
    <scope>NUCLEOTIDE SEQUENCE</scope>
    <source>
        <strain evidence="1">CBS 121739</strain>
    </source>
</reference>
<accession>A0A6A6WM28</accession>
<dbReference type="OrthoDB" id="630895at2759"/>
<dbReference type="InterPro" id="IPR043519">
    <property type="entry name" value="NT_sf"/>
</dbReference>
<dbReference type="EMBL" id="ML996565">
    <property type="protein sequence ID" value="KAF2763270.1"/>
    <property type="molecule type" value="Genomic_DNA"/>
</dbReference>
<evidence type="ECO:0000313" key="2">
    <source>
        <dbReference type="Proteomes" id="UP000799437"/>
    </source>
</evidence>
<evidence type="ECO:0008006" key="3">
    <source>
        <dbReference type="Google" id="ProtNLM"/>
    </source>
</evidence>
<dbReference type="InterPro" id="IPR007344">
    <property type="entry name" value="GrpB/CoaE"/>
</dbReference>
<evidence type="ECO:0000313" key="1">
    <source>
        <dbReference type="EMBL" id="KAF2763270.1"/>
    </source>
</evidence>